<dbReference type="AlphaFoldDB" id="A0A9W6Y2N6"/>
<evidence type="ECO:0000256" key="1">
    <source>
        <dbReference type="SAM" id="MobiDB-lite"/>
    </source>
</evidence>
<accession>A0A9W6Y2N6</accession>
<keyword evidence="3" id="KW-1185">Reference proteome</keyword>
<feature type="compositionally biased region" description="Low complexity" evidence="1">
    <location>
        <begin position="37"/>
        <end position="54"/>
    </location>
</feature>
<dbReference type="Proteomes" id="UP001165121">
    <property type="component" value="Unassembled WGS sequence"/>
</dbReference>
<reference evidence="2" key="1">
    <citation type="submission" date="2023-04" db="EMBL/GenBank/DDBJ databases">
        <title>Phytophthora fragariaefolia NBRC 109709.</title>
        <authorList>
            <person name="Ichikawa N."/>
            <person name="Sato H."/>
            <person name="Tonouchi N."/>
        </authorList>
    </citation>
    <scope>NUCLEOTIDE SEQUENCE</scope>
    <source>
        <strain evidence="2">NBRC 109709</strain>
    </source>
</reference>
<organism evidence="2 3">
    <name type="scientific">Phytophthora fragariaefolia</name>
    <dbReference type="NCBI Taxonomy" id="1490495"/>
    <lineage>
        <taxon>Eukaryota</taxon>
        <taxon>Sar</taxon>
        <taxon>Stramenopiles</taxon>
        <taxon>Oomycota</taxon>
        <taxon>Peronosporomycetes</taxon>
        <taxon>Peronosporales</taxon>
        <taxon>Peronosporaceae</taxon>
        <taxon>Phytophthora</taxon>
    </lineage>
</organism>
<feature type="region of interest" description="Disordered" evidence="1">
    <location>
        <begin position="1"/>
        <end position="54"/>
    </location>
</feature>
<gene>
    <name evidence="2" type="ORF">Pfra01_002101100</name>
</gene>
<proteinExistence type="predicted"/>
<protein>
    <submittedName>
        <fullName evidence="2">Unnamed protein product</fullName>
    </submittedName>
</protein>
<evidence type="ECO:0000313" key="2">
    <source>
        <dbReference type="EMBL" id="GMF51736.1"/>
    </source>
</evidence>
<name>A0A9W6Y2N6_9STRA</name>
<dbReference type="EMBL" id="BSXT01002942">
    <property type="protein sequence ID" value="GMF51736.1"/>
    <property type="molecule type" value="Genomic_DNA"/>
</dbReference>
<evidence type="ECO:0000313" key="3">
    <source>
        <dbReference type="Proteomes" id="UP001165121"/>
    </source>
</evidence>
<comment type="caution">
    <text evidence="2">The sequence shown here is derived from an EMBL/GenBank/DDBJ whole genome shotgun (WGS) entry which is preliminary data.</text>
</comment>
<sequence length="202" mass="22505">MYPIASAKPKDSIVPNPDTSGQLIPTSPHVIDEDDPTSSPSSSGSRRRTSIPGRGCNEAWMIQSALIRNGRADDGDVDEGDADETKSNHSVYNGTATLYVHVNDTPYLSLLVSYILLDDLNIVRPGEKPEDFVRVDSDDENEVNSVYDDDGDLGPTCPLGRRNCFRSELSAHIAWYCGRCCRDRPWQREQERAVGYQVQWVE</sequence>